<organism evidence="3 4">
    <name type="scientific">Sphingobium chungbukense</name>
    <dbReference type="NCBI Taxonomy" id="56193"/>
    <lineage>
        <taxon>Bacteria</taxon>
        <taxon>Pseudomonadati</taxon>
        <taxon>Pseudomonadota</taxon>
        <taxon>Alphaproteobacteria</taxon>
        <taxon>Sphingomonadales</taxon>
        <taxon>Sphingomonadaceae</taxon>
        <taxon>Sphingobium</taxon>
    </lineage>
</organism>
<dbReference type="PANTHER" id="PTHR30203:SF24">
    <property type="entry name" value="BLR4935 PROTEIN"/>
    <property type="match status" value="1"/>
</dbReference>
<comment type="similarity">
    <text evidence="1">Belongs to the outer membrane factor (OMF) (TC 1.B.17) family.</text>
</comment>
<protein>
    <recommendedName>
        <fullName evidence="5">Transporter</fullName>
    </recommendedName>
</protein>
<gene>
    <name evidence="3" type="ORF">YP76_00960</name>
</gene>
<evidence type="ECO:0000313" key="4">
    <source>
        <dbReference type="Proteomes" id="UP000033874"/>
    </source>
</evidence>
<dbReference type="EMBL" id="LBIC01000001">
    <property type="protein sequence ID" value="KKW93305.1"/>
    <property type="molecule type" value="Genomic_DNA"/>
</dbReference>
<dbReference type="PANTHER" id="PTHR30203">
    <property type="entry name" value="OUTER MEMBRANE CATION EFFLUX PROTEIN"/>
    <property type="match status" value="1"/>
</dbReference>
<dbReference type="PATRIC" id="fig|56193.3.peg.195"/>
<evidence type="ECO:0000256" key="1">
    <source>
        <dbReference type="ARBA" id="ARBA00007613"/>
    </source>
</evidence>
<accession>A0A0M3ATZ5</accession>
<dbReference type="InterPro" id="IPR003423">
    <property type="entry name" value="OMP_efflux"/>
</dbReference>
<dbReference type="GO" id="GO:0015562">
    <property type="term" value="F:efflux transmembrane transporter activity"/>
    <property type="evidence" value="ECO:0007669"/>
    <property type="project" value="InterPro"/>
</dbReference>
<dbReference type="InterPro" id="IPR010131">
    <property type="entry name" value="MdtP/NodT-like"/>
</dbReference>
<evidence type="ECO:0000256" key="2">
    <source>
        <dbReference type="SAM" id="MobiDB-lite"/>
    </source>
</evidence>
<sequence>MIRRPFFLLLPALVGGCVPYRPKPMDVAAMAAARARRPTDAEAVRAEQARIAPDAPYDAARWSRLSVLAALLVHNPDIAAARTTWISARAQARAARQAPGAALTLSTEYARDPSTSSPWLLGGAIDVPLDLGGQRAARIGSGEIAVTIARHDYADTLWAARMQARRALIDMLVAVREAATGERLLALRDQQQAAMEKRLRAGAVARADLERVRADAAGAAASVEDAHGRAAAARQALAAAIGLPAGALAPIAFDWPGFDSPSPDPTASLGDPTGATVARADVLKALAAYDQAENDLRGEVARQYPAISISPGYSWERGLTKLPFSVGLALPPLDMNRHAIAAAEARRSEAARKLEVVVAAANAGLESAISEARLARAALARVRQADLPIARRLATDADAQFRRGAIDRADWAAAQGGVPQAELTELTALARVQAADAALEDALRRPLEGPEMHLTPGALEPTP</sequence>
<evidence type="ECO:0008006" key="5">
    <source>
        <dbReference type="Google" id="ProtNLM"/>
    </source>
</evidence>
<dbReference type="AlphaFoldDB" id="A0A0M3ATZ5"/>
<reference evidence="3 4" key="1">
    <citation type="submission" date="2015-04" db="EMBL/GenBank/DDBJ databases">
        <title>Genome sequence of aromatic hydrocarbons-degrading Sphingobium chungbukense DJ77.</title>
        <authorList>
            <person name="Kim Y.-C."/>
            <person name="Chae J.-C."/>
        </authorList>
    </citation>
    <scope>NUCLEOTIDE SEQUENCE [LARGE SCALE GENOMIC DNA]</scope>
    <source>
        <strain evidence="3 4">DJ77</strain>
    </source>
</reference>
<feature type="region of interest" description="Disordered" evidence="2">
    <location>
        <begin position="443"/>
        <end position="463"/>
    </location>
</feature>
<keyword evidence="4" id="KW-1185">Reference proteome</keyword>
<comment type="caution">
    <text evidence="3">The sequence shown here is derived from an EMBL/GenBank/DDBJ whole genome shotgun (WGS) entry which is preliminary data.</text>
</comment>
<name>A0A0M3ATZ5_9SPHN</name>
<dbReference type="STRING" id="56193.YP76_00960"/>
<dbReference type="RefSeq" id="WP_046761752.1">
    <property type="nucleotide sequence ID" value="NZ_LBIC01000001.1"/>
</dbReference>
<evidence type="ECO:0000313" key="3">
    <source>
        <dbReference type="EMBL" id="KKW93305.1"/>
    </source>
</evidence>
<dbReference type="SUPFAM" id="SSF56954">
    <property type="entry name" value="Outer membrane efflux proteins (OEP)"/>
    <property type="match status" value="1"/>
</dbReference>
<dbReference type="Proteomes" id="UP000033874">
    <property type="component" value="Unassembled WGS sequence"/>
</dbReference>
<dbReference type="PROSITE" id="PS51257">
    <property type="entry name" value="PROKAR_LIPOPROTEIN"/>
    <property type="match status" value="1"/>
</dbReference>
<dbReference type="Gene3D" id="1.20.1600.10">
    <property type="entry name" value="Outer membrane efflux proteins (OEP)"/>
    <property type="match status" value="1"/>
</dbReference>
<dbReference type="Pfam" id="PF02321">
    <property type="entry name" value="OEP"/>
    <property type="match status" value="2"/>
</dbReference>
<proteinExistence type="inferred from homology"/>